<dbReference type="EMBL" id="JACHGT010000003">
    <property type="protein sequence ID" value="MBB6033887.1"/>
    <property type="molecule type" value="Genomic_DNA"/>
</dbReference>
<organism evidence="2 3">
    <name type="scientific">Phytomonospora endophytica</name>
    <dbReference type="NCBI Taxonomy" id="714109"/>
    <lineage>
        <taxon>Bacteria</taxon>
        <taxon>Bacillati</taxon>
        <taxon>Actinomycetota</taxon>
        <taxon>Actinomycetes</taxon>
        <taxon>Micromonosporales</taxon>
        <taxon>Micromonosporaceae</taxon>
        <taxon>Phytomonospora</taxon>
    </lineage>
</organism>
<reference evidence="2 3" key="1">
    <citation type="submission" date="2020-08" db="EMBL/GenBank/DDBJ databases">
        <title>Genomic Encyclopedia of Type Strains, Phase IV (KMG-IV): sequencing the most valuable type-strain genomes for metagenomic binning, comparative biology and taxonomic classification.</title>
        <authorList>
            <person name="Goeker M."/>
        </authorList>
    </citation>
    <scope>NUCLEOTIDE SEQUENCE [LARGE SCALE GENOMIC DNA]</scope>
    <source>
        <strain evidence="2 3">YIM 65646</strain>
    </source>
</reference>
<dbReference type="GO" id="GO:0004527">
    <property type="term" value="F:exonuclease activity"/>
    <property type="evidence" value="ECO:0007669"/>
    <property type="project" value="UniProtKB-KW"/>
</dbReference>
<keyword evidence="2" id="KW-0255">Endonuclease</keyword>
<dbReference type="RefSeq" id="WP_184786736.1">
    <property type="nucleotide sequence ID" value="NZ_BONT01000013.1"/>
</dbReference>
<dbReference type="InterPro" id="IPR036691">
    <property type="entry name" value="Endo/exonu/phosph_ase_sf"/>
</dbReference>
<protein>
    <submittedName>
        <fullName evidence="2">Endonuclease/exonuclease/phosphatase family metal-dependent hydrolase</fullName>
    </submittedName>
</protein>
<dbReference type="Proteomes" id="UP000548476">
    <property type="component" value="Unassembled WGS sequence"/>
</dbReference>
<dbReference type="PANTHER" id="PTHR14859:SF15">
    <property type="entry name" value="ENDONUCLEASE_EXONUCLEASE_PHOSPHATASE DOMAIN-CONTAINING PROTEIN"/>
    <property type="match status" value="1"/>
</dbReference>
<dbReference type="SUPFAM" id="SSF56219">
    <property type="entry name" value="DNase I-like"/>
    <property type="match status" value="1"/>
</dbReference>
<keyword evidence="3" id="KW-1185">Reference proteome</keyword>
<keyword evidence="2" id="KW-0540">Nuclease</keyword>
<comment type="caution">
    <text evidence="2">The sequence shown here is derived from an EMBL/GenBank/DDBJ whole genome shotgun (WGS) entry which is preliminary data.</text>
</comment>
<proteinExistence type="predicted"/>
<keyword evidence="2" id="KW-0378">Hydrolase</keyword>
<dbReference type="AlphaFoldDB" id="A0A841FL22"/>
<dbReference type="Gene3D" id="3.60.10.10">
    <property type="entry name" value="Endonuclease/exonuclease/phosphatase"/>
    <property type="match status" value="1"/>
</dbReference>
<dbReference type="InterPro" id="IPR005135">
    <property type="entry name" value="Endo/exonuclease/phosphatase"/>
</dbReference>
<name>A0A841FL22_9ACTN</name>
<keyword evidence="2" id="KW-0269">Exonuclease</keyword>
<dbReference type="GO" id="GO:0004519">
    <property type="term" value="F:endonuclease activity"/>
    <property type="evidence" value="ECO:0007669"/>
    <property type="project" value="UniProtKB-KW"/>
</dbReference>
<evidence type="ECO:0000259" key="1">
    <source>
        <dbReference type="Pfam" id="PF03372"/>
    </source>
</evidence>
<sequence>MSSLRVATYNIHHGTDIRKRPSLDRITTALTALKPDITGLQEADAHYGERSNWADQPAELAEALGATPLFGPTIPRENGGYGIAVLTRFPVLTHRFITLPTRDTEEDRGALHALLDTPDGPLHIVNTHLNHLPWDGAGRARQLAVIGELITTVRTETPAPLILTGDFNAPPGRSELIPVRDVLNDGWATVHTGPRWLTWLLARAPGGTFPSMWPVRRIDYVFATPEYAAVSTTIPRTSASDHRPLAVDLRLTGSTEPHPR</sequence>
<evidence type="ECO:0000313" key="2">
    <source>
        <dbReference type="EMBL" id="MBB6033887.1"/>
    </source>
</evidence>
<accession>A0A841FL22</accession>
<dbReference type="GO" id="GO:0006506">
    <property type="term" value="P:GPI anchor biosynthetic process"/>
    <property type="evidence" value="ECO:0007669"/>
    <property type="project" value="TreeGrafter"/>
</dbReference>
<dbReference type="InterPro" id="IPR051916">
    <property type="entry name" value="GPI-anchor_lipid_remodeler"/>
</dbReference>
<gene>
    <name evidence="2" type="ORF">HNR73_001737</name>
</gene>
<dbReference type="GO" id="GO:0016020">
    <property type="term" value="C:membrane"/>
    <property type="evidence" value="ECO:0007669"/>
    <property type="project" value="GOC"/>
</dbReference>
<evidence type="ECO:0000313" key="3">
    <source>
        <dbReference type="Proteomes" id="UP000548476"/>
    </source>
</evidence>
<dbReference type="PANTHER" id="PTHR14859">
    <property type="entry name" value="CALCOFLUOR WHITE HYPERSENSITIVE PROTEIN PRECURSOR"/>
    <property type="match status" value="1"/>
</dbReference>
<dbReference type="Pfam" id="PF03372">
    <property type="entry name" value="Exo_endo_phos"/>
    <property type="match status" value="1"/>
</dbReference>
<feature type="domain" description="Endonuclease/exonuclease/phosphatase" evidence="1">
    <location>
        <begin position="7"/>
        <end position="242"/>
    </location>
</feature>